<reference evidence="2 3" key="1">
    <citation type="submission" date="2022-03" db="EMBL/GenBank/DDBJ databases">
        <authorList>
            <person name="Jo J.-H."/>
            <person name="Im W.-T."/>
        </authorList>
    </citation>
    <scope>NUCLEOTIDE SEQUENCE [LARGE SCALE GENOMIC DNA]</scope>
    <source>
        <strain evidence="2 3">SM33</strain>
    </source>
</reference>
<dbReference type="Proteomes" id="UP001203058">
    <property type="component" value="Unassembled WGS sequence"/>
</dbReference>
<feature type="transmembrane region" description="Helical" evidence="1">
    <location>
        <begin position="30"/>
        <end position="49"/>
    </location>
</feature>
<evidence type="ECO:0000313" key="3">
    <source>
        <dbReference type="Proteomes" id="UP001203058"/>
    </source>
</evidence>
<name>A0ABS9VN18_9SPHN</name>
<comment type="caution">
    <text evidence="2">The sequence shown here is derived from an EMBL/GenBank/DDBJ whole genome shotgun (WGS) entry which is preliminary data.</text>
</comment>
<sequence>MAHDEEPLLAHPPTAEVAHHVEDYERFTKLLKYGAIACLAIGFLVVLIIS</sequence>
<organism evidence="2 3">
    <name type="scientific">Sphingomonas telluris</name>
    <dbReference type="NCBI Taxonomy" id="2907998"/>
    <lineage>
        <taxon>Bacteria</taxon>
        <taxon>Pseudomonadati</taxon>
        <taxon>Pseudomonadota</taxon>
        <taxon>Alphaproteobacteria</taxon>
        <taxon>Sphingomonadales</taxon>
        <taxon>Sphingomonadaceae</taxon>
        <taxon>Sphingomonas</taxon>
    </lineage>
</organism>
<keyword evidence="1" id="KW-0472">Membrane</keyword>
<proteinExistence type="predicted"/>
<evidence type="ECO:0000256" key="1">
    <source>
        <dbReference type="SAM" id="Phobius"/>
    </source>
</evidence>
<evidence type="ECO:0008006" key="4">
    <source>
        <dbReference type="Google" id="ProtNLM"/>
    </source>
</evidence>
<evidence type="ECO:0000313" key="2">
    <source>
        <dbReference type="EMBL" id="MCH8615812.1"/>
    </source>
</evidence>
<keyword evidence="3" id="KW-1185">Reference proteome</keyword>
<dbReference type="EMBL" id="JAKZHW010000001">
    <property type="protein sequence ID" value="MCH8615812.1"/>
    <property type="molecule type" value="Genomic_DNA"/>
</dbReference>
<gene>
    <name evidence="2" type="ORF">LZ016_06815</name>
</gene>
<keyword evidence="1" id="KW-0812">Transmembrane</keyword>
<keyword evidence="1" id="KW-1133">Transmembrane helix</keyword>
<accession>A0ABS9VN18</accession>
<protein>
    <recommendedName>
        <fullName evidence="4">Aa3-type cytochrome c oxidase subunit IV</fullName>
    </recommendedName>
</protein>
<dbReference type="RefSeq" id="WP_241446651.1">
    <property type="nucleotide sequence ID" value="NZ_JAKZHW010000001.1"/>
</dbReference>